<organism evidence="3 4">
    <name type="scientific">Corynebacterium meridianum</name>
    <dbReference type="NCBI Taxonomy" id="2765363"/>
    <lineage>
        <taxon>Bacteria</taxon>
        <taxon>Bacillati</taxon>
        <taxon>Actinomycetota</taxon>
        <taxon>Actinomycetes</taxon>
        <taxon>Mycobacteriales</taxon>
        <taxon>Corynebacteriaceae</taxon>
        <taxon>Corynebacterium</taxon>
    </lineage>
</organism>
<dbReference type="EMBL" id="JAEIOS010000011">
    <property type="protein sequence ID" value="MBI8988993.1"/>
    <property type="molecule type" value="Genomic_DNA"/>
</dbReference>
<keyword evidence="1" id="KW-0059">Arsenical resistance</keyword>
<dbReference type="InterPro" id="IPR023485">
    <property type="entry name" value="Ptyr_pPase"/>
</dbReference>
<dbReference type="Pfam" id="PF01451">
    <property type="entry name" value="LMWPc"/>
    <property type="match status" value="1"/>
</dbReference>
<protein>
    <submittedName>
        <fullName evidence="3">Low molecular weight phosphatase family protein</fullName>
    </submittedName>
</protein>
<comment type="caution">
    <text evidence="3">The sequence shown here is derived from an EMBL/GenBank/DDBJ whole genome shotgun (WGS) entry which is preliminary data.</text>
</comment>
<accession>A0A934HXY2</accession>
<name>A0A934HXY2_9CORY</name>
<evidence type="ECO:0000256" key="1">
    <source>
        <dbReference type="ARBA" id="ARBA00022849"/>
    </source>
</evidence>
<evidence type="ECO:0000313" key="4">
    <source>
        <dbReference type="Proteomes" id="UP000645966"/>
    </source>
</evidence>
<dbReference type="SMART" id="SM00226">
    <property type="entry name" value="LMWPc"/>
    <property type="match status" value="1"/>
</dbReference>
<dbReference type="Proteomes" id="UP000645966">
    <property type="component" value="Unassembled WGS sequence"/>
</dbReference>
<dbReference type="AlphaFoldDB" id="A0A934HXY2"/>
<gene>
    <name evidence="3" type="ORF">JDV75_04350</name>
</gene>
<dbReference type="PANTHER" id="PTHR43428:SF1">
    <property type="entry name" value="ARSENATE REDUCTASE"/>
    <property type="match status" value="1"/>
</dbReference>
<dbReference type="RefSeq" id="WP_198738019.1">
    <property type="nucleotide sequence ID" value="NZ_JAEIOS010000011.1"/>
</dbReference>
<dbReference type="PANTHER" id="PTHR43428">
    <property type="entry name" value="ARSENATE REDUCTASE"/>
    <property type="match status" value="1"/>
</dbReference>
<keyword evidence="4" id="KW-1185">Reference proteome</keyword>
<dbReference type="InterPro" id="IPR036196">
    <property type="entry name" value="Ptyr_pPase_sf"/>
</dbReference>
<proteinExistence type="predicted"/>
<reference evidence="3" key="1">
    <citation type="submission" date="2020-12" db="EMBL/GenBank/DDBJ databases">
        <title>Genome public.</title>
        <authorList>
            <person name="Sun Q."/>
        </authorList>
    </citation>
    <scope>NUCLEOTIDE SEQUENCE</scope>
    <source>
        <strain evidence="3">CCM 8863</strain>
    </source>
</reference>
<evidence type="ECO:0000313" key="3">
    <source>
        <dbReference type="EMBL" id="MBI8988993.1"/>
    </source>
</evidence>
<dbReference type="GO" id="GO:0046685">
    <property type="term" value="P:response to arsenic-containing substance"/>
    <property type="evidence" value="ECO:0007669"/>
    <property type="project" value="UniProtKB-KW"/>
</dbReference>
<dbReference type="SUPFAM" id="SSF52788">
    <property type="entry name" value="Phosphotyrosine protein phosphatases I"/>
    <property type="match status" value="1"/>
</dbReference>
<feature type="domain" description="Phosphotyrosine protein phosphatase I" evidence="2">
    <location>
        <begin position="6"/>
        <end position="136"/>
    </location>
</feature>
<sequence length="149" mass="15989">MPGRRPLVLFICTRNAGKSQMAEAITRLYAGDRVEVHSAGTMPKGSINRTSAATVAKIGASMEGAVSKGIDPGMLRRADRVVVLGTEANVDAVPGMRSEPEIWVTDEPSHRGIEGMERMRLVRDDIAARVRALLRDLGVRPADTGSPVN</sequence>
<evidence type="ECO:0000259" key="2">
    <source>
        <dbReference type="SMART" id="SM00226"/>
    </source>
</evidence>
<dbReference type="Gene3D" id="3.40.50.2300">
    <property type="match status" value="1"/>
</dbReference>